<dbReference type="GO" id="GO:0003676">
    <property type="term" value="F:nucleic acid binding"/>
    <property type="evidence" value="ECO:0007669"/>
    <property type="project" value="InterPro"/>
</dbReference>
<evidence type="ECO:0000259" key="1">
    <source>
        <dbReference type="Pfam" id="PF13456"/>
    </source>
</evidence>
<gene>
    <name evidence="2" type="ORF">POM88_022519</name>
</gene>
<dbReference type="Pfam" id="PF13456">
    <property type="entry name" value="RVT_3"/>
    <property type="match status" value="1"/>
</dbReference>
<reference evidence="2" key="1">
    <citation type="submission" date="2023-02" db="EMBL/GenBank/DDBJ databases">
        <title>Genome of toxic invasive species Heracleum sosnowskyi carries increased number of genes despite the absence of recent whole-genome duplications.</title>
        <authorList>
            <person name="Schelkunov M."/>
            <person name="Shtratnikova V."/>
            <person name="Makarenko M."/>
            <person name="Klepikova A."/>
            <person name="Omelchenko D."/>
            <person name="Novikova G."/>
            <person name="Obukhova E."/>
            <person name="Bogdanov V."/>
            <person name="Penin A."/>
            <person name="Logacheva M."/>
        </authorList>
    </citation>
    <scope>NUCLEOTIDE SEQUENCE</scope>
    <source>
        <strain evidence="2">Hsosn_3</strain>
        <tissue evidence="2">Leaf</tissue>
    </source>
</reference>
<sequence>MEWSLKYFLDWKTARTSRAMPSNINIQACQPTSRRWKPLKTGTYKLNTDAAFKTEATSFSIGLVLHDHLGSFIVGMVKKARMVSSVFEAEATAISEGLQWLSALPYQHVELESDSLLSVQALSRSNDNYLEVGFVLDKCRVILKSRPGVCSNVGADSVTCYDVGADSLRSSIRGVDSLRCSAAKIICLQRG</sequence>
<dbReference type="InterPro" id="IPR053151">
    <property type="entry name" value="RNase_H-like"/>
</dbReference>
<dbReference type="InterPro" id="IPR036397">
    <property type="entry name" value="RNaseH_sf"/>
</dbReference>
<dbReference type="AlphaFoldDB" id="A0AAD8MTR0"/>
<dbReference type="GO" id="GO:0004523">
    <property type="term" value="F:RNA-DNA hybrid ribonuclease activity"/>
    <property type="evidence" value="ECO:0007669"/>
    <property type="project" value="InterPro"/>
</dbReference>
<evidence type="ECO:0000313" key="3">
    <source>
        <dbReference type="Proteomes" id="UP001237642"/>
    </source>
</evidence>
<comment type="caution">
    <text evidence="2">The sequence shown here is derived from an EMBL/GenBank/DDBJ whole genome shotgun (WGS) entry which is preliminary data.</text>
</comment>
<dbReference type="PANTHER" id="PTHR47723">
    <property type="entry name" value="OS05G0353850 PROTEIN"/>
    <property type="match status" value="1"/>
</dbReference>
<dbReference type="InterPro" id="IPR044730">
    <property type="entry name" value="RNase_H-like_dom_plant"/>
</dbReference>
<dbReference type="SUPFAM" id="SSF53098">
    <property type="entry name" value="Ribonuclease H-like"/>
    <property type="match status" value="1"/>
</dbReference>
<protein>
    <recommendedName>
        <fullName evidence="1">RNase H type-1 domain-containing protein</fullName>
    </recommendedName>
</protein>
<feature type="domain" description="RNase H type-1" evidence="1">
    <location>
        <begin position="47"/>
        <end position="145"/>
    </location>
</feature>
<name>A0AAD8MTR0_9APIA</name>
<evidence type="ECO:0000313" key="2">
    <source>
        <dbReference type="EMBL" id="KAK1384784.1"/>
    </source>
</evidence>
<dbReference type="PANTHER" id="PTHR47723:SF24">
    <property type="entry name" value="RNASE H TYPE-1 DOMAIN-CONTAINING PROTEIN"/>
    <property type="match status" value="1"/>
</dbReference>
<dbReference type="CDD" id="cd06222">
    <property type="entry name" value="RNase_H_like"/>
    <property type="match status" value="1"/>
</dbReference>
<dbReference type="Gene3D" id="3.30.420.10">
    <property type="entry name" value="Ribonuclease H-like superfamily/Ribonuclease H"/>
    <property type="match status" value="1"/>
</dbReference>
<dbReference type="InterPro" id="IPR012337">
    <property type="entry name" value="RNaseH-like_sf"/>
</dbReference>
<organism evidence="2 3">
    <name type="scientific">Heracleum sosnowskyi</name>
    <dbReference type="NCBI Taxonomy" id="360622"/>
    <lineage>
        <taxon>Eukaryota</taxon>
        <taxon>Viridiplantae</taxon>
        <taxon>Streptophyta</taxon>
        <taxon>Embryophyta</taxon>
        <taxon>Tracheophyta</taxon>
        <taxon>Spermatophyta</taxon>
        <taxon>Magnoliopsida</taxon>
        <taxon>eudicotyledons</taxon>
        <taxon>Gunneridae</taxon>
        <taxon>Pentapetalae</taxon>
        <taxon>asterids</taxon>
        <taxon>campanulids</taxon>
        <taxon>Apiales</taxon>
        <taxon>Apiaceae</taxon>
        <taxon>Apioideae</taxon>
        <taxon>apioid superclade</taxon>
        <taxon>Tordylieae</taxon>
        <taxon>Tordyliinae</taxon>
        <taxon>Heracleum</taxon>
    </lineage>
</organism>
<keyword evidence="3" id="KW-1185">Reference proteome</keyword>
<dbReference type="EMBL" id="JAUIZM010000005">
    <property type="protein sequence ID" value="KAK1384784.1"/>
    <property type="molecule type" value="Genomic_DNA"/>
</dbReference>
<proteinExistence type="predicted"/>
<accession>A0AAD8MTR0</accession>
<dbReference type="Proteomes" id="UP001237642">
    <property type="component" value="Unassembled WGS sequence"/>
</dbReference>
<reference evidence="2" key="2">
    <citation type="submission" date="2023-05" db="EMBL/GenBank/DDBJ databases">
        <authorList>
            <person name="Schelkunov M.I."/>
        </authorList>
    </citation>
    <scope>NUCLEOTIDE SEQUENCE</scope>
    <source>
        <strain evidence="2">Hsosn_3</strain>
        <tissue evidence="2">Leaf</tissue>
    </source>
</reference>
<dbReference type="InterPro" id="IPR002156">
    <property type="entry name" value="RNaseH_domain"/>
</dbReference>